<evidence type="ECO:0000256" key="3">
    <source>
        <dbReference type="ARBA" id="ARBA00007588"/>
    </source>
</evidence>
<evidence type="ECO:0000256" key="13">
    <source>
        <dbReference type="ARBA" id="ARBA00032738"/>
    </source>
</evidence>
<accession>A0A9X2IN22</accession>
<dbReference type="PANTHER" id="PTHR42802:SF1">
    <property type="entry name" value="L-ORNITHINE N(5)-MONOOXYGENASE"/>
    <property type="match status" value="1"/>
</dbReference>
<comment type="cofactor">
    <cofactor evidence="1">
        <name>FAD</name>
        <dbReference type="ChEBI" id="CHEBI:57692"/>
    </cofactor>
</comment>
<dbReference type="RefSeq" id="WP_251223257.1">
    <property type="nucleotide sequence ID" value="NZ_JAMBOL010000007.1"/>
</dbReference>
<evidence type="ECO:0000256" key="8">
    <source>
        <dbReference type="ARBA" id="ARBA00022857"/>
    </source>
</evidence>
<evidence type="ECO:0000256" key="6">
    <source>
        <dbReference type="ARBA" id="ARBA00022630"/>
    </source>
</evidence>
<proteinExistence type="inferred from homology"/>
<gene>
    <name evidence="15" type="ORF">M3202_10330</name>
</gene>
<keyword evidence="7" id="KW-0274">FAD</keyword>
<evidence type="ECO:0000256" key="12">
    <source>
        <dbReference type="ARBA" id="ARBA00032493"/>
    </source>
</evidence>
<dbReference type="Gene3D" id="3.50.50.60">
    <property type="entry name" value="FAD/NAD(P)-binding domain"/>
    <property type="match status" value="1"/>
</dbReference>
<evidence type="ECO:0000256" key="11">
    <source>
        <dbReference type="ARBA" id="ARBA00031158"/>
    </source>
</evidence>
<name>A0A9X2IN22_9BACI</name>
<evidence type="ECO:0000313" key="15">
    <source>
        <dbReference type="EMBL" id="MCM3714484.1"/>
    </source>
</evidence>
<dbReference type="Pfam" id="PF13434">
    <property type="entry name" value="Lys_Orn_oxgnase"/>
    <property type="match status" value="1"/>
</dbReference>
<evidence type="ECO:0000256" key="14">
    <source>
        <dbReference type="ARBA" id="ARBA00048407"/>
    </source>
</evidence>
<evidence type="ECO:0000313" key="16">
    <source>
        <dbReference type="Proteomes" id="UP001139179"/>
    </source>
</evidence>
<dbReference type="SUPFAM" id="SSF51905">
    <property type="entry name" value="FAD/NAD(P)-binding domain"/>
    <property type="match status" value="1"/>
</dbReference>
<sequence length="437" mass="50634">MNEYTQYDLVGVGIGPFNLGLAALAEEGTSLKTAFFDQTEVFQWHPGMLLEQANLQVPFLADLVTIANPQSRYTFLNYIHKQNRMFPFYFFKRFDIPRQENNEYCRWVANQLANCHFGYEVVNCRYQMQDGVYLLTIKHVRTKEEKTVLARHVVLGTGSVPLIPSPLQEVLNDDVIHSGSYLHYAAEMKEARSITVIGSGQSAAEIFHDLLKQQEAHRYQLTWLTRSAGFFQLESGKLGQEVFSNDYVDYFHRLSFEQRQDALPTLESLRKGVEEETLKAIYELLYYRSVGKERLPVRIQAMTEIDGIVPEEQGYRLECHQWQQNKSFTLRSEKVILATGYKPNLPGWLIEMENELEWEDDKRFAVTRDYRLKWKEERSGHMYTLTNLEHTHGAGATNLALSVQRNQMILNAITGEEVYPLPSQTVFQQFGIEGKEE</sequence>
<evidence type="ECO:0000256" key="10">
    <source>
        <dbReference type="ARBA" id="ARBA00029939"/>
    </source>
</evidence>
<organism evidence="15 16">
    <name type="scientific">Halalkalibacter oceani</name>
    <dbReference type="NCBI Taxonomy" id="1653776"/>
    <lineage>
        <taxon>Bacteria</taxon>
        <taxon>Bacillati</taxon>
        <taxon>Bacillota</taxon>
        <taxon>Bacilli</taxon>
        <taxon>Bacillales</taxon>
        <taxon>Bacillaceae</taxon>
        <taxon>Halalkalibacter</taxon>
    </lineage>
</organism>
<evidence type="ECO:0000256" key="5">
    <source>
        <dbReference type="ARBA" id="ARBA00016406"/>
    </source>
</evidence>
<reference evidence="15" key="1">
    <citation type="submission" date="2022-05" db="EMBL/GenBank/DDBJ databases">
        <title>Comparative Genomics of Spacecraft Associated Microbes.</title>
        <authorList>
            <person name="Tran M.T."/>
            <person name="Wright A."/>
            <person name="Seuylemezian A."/>
            <person name="Eisen J."/>
            <person name="Coil D."/>
        </authorList>
    </citation>
    <scope>NUCLEOTIDE SEQUENCE</scope>
    <source>
        <strain evidence="15">214.1.1</strain>
    </source>
</reference>
<dbReference type="InterPro" id="IPR025700">
    <property type="entry name" value="Lys/Orn_oxygenase"/>
</dbReference>
<evidence type="ECO:0000256" key="2">
    <source>
        <dbReference type="ARBA" id="ARBA00004924"/>
    </source>
</evidence>
<dbReference type="PANTHER" id="PTHR42802">
    <property type="entry name" value="MONOOXYGENASE"/>
    <property type="match status" value="1"/>
</dbReference>
<keyword evidence="16" id="KW-1185">Reference proteome</keyword>
<evidence type="ECO:0000256" key="7">
    <source>
        <dbReference type="ARBA" id="ARBA00022827"/>
    </source>
</evidence>
<evidence type="ECO:0000256" key="4">
    <source>
        <dbReference type="ARBA" id="ARBA00013076"/>
    </source>
</evidence>
<dbReference type="Proteomes" id="UP001139179">
    <property type="component" value="Unassembled WGS sequence"/>
</dbReference>
<keyword evidence="6" id="KW-0285">Flavoprotein</keyword>
<keyword evidence="15" id="KW-0503">Monooxygenase</keyword>
<protein>
    <recommendedName>
        <fullName evidence="5">L-lysine N6-monooxygenase MbtG</fullName>
        <ecNumber evidence="4">1.14.13.59</ecNumber>
    </recommendedName>
    <alternativeName>
        <fullName evidence="13">Lysine 6-N-hydroxylase</fullName>
    </alternativeName>
    <alternativeName>
        <fullName evidence="12">Lysine N6-hydroxylase</fullName>
    </alternativeName>
    <alternativeName>
        <fullName evidence="10">Lysine-N-oxygenase</fullName>
    </alternativeName>
    <alternativeName>
        <fullName evidence="11">Mycobactin synthase protein G</fullName>
    </alternativeName>
</protein>
<dbReference type="EMBL" id="JAMBOL010000007">
    <property type="protein sequence ID" value="MCM3714484.1"/>
    <property type="molecule type" value="Genomic_DNA"/>
</dbReference>
<evidence type="ECO:0000256" key="1">
    <source>
        <dbReference type="ARBA" id="ARBA00001974"/>
    </source>
</evidence>
<keyword evidence="8" id="KW-0521">NADP</keyword>
<comment type="caution">
    <text evidence="15">The sequence shown here is derived from an EMBL/GenBank/DDBJ whole genome shotgun (WGS) entry which is preliminary data.</text>
</comment>
<dbReference type="EC" id="1.14.13.59" evidence="4"/>
<keyword evidence="9" id="KW-0560">Oxidoreductase</keyword>
<evidence type="ECO:0000256" key="9">
    <source>
        <dbReference type="ARBA" id="ARBA00023002"/>
    </source>
</evidence>
<dbReference type="GO" id="GO:0047091">
    <property type="term" value="F:L-lysine 6-monooxygenase (NADPH) activity"/>
    <property type="evidence" value="ECO:0007669"/>
    <property type="project" value="UniProtKB-EC"/>
</dbReference>
<comment type="similarity">
    <text evidence="3">Belongs to the lysine N(6)-hydroxylase/L-ornithine N(5)-oxygenase family.</text>
</comment>
<dbReference type="AlphaFoldDB" id="A0A9X2IN22"/>
<dbReference type="InterPro" id="IPR036188">
    <property type="entry name" value="FAD/NAD-bd_sf"/>
</dbReference>
<comment type="pathway">
    <text evidence="2">Siderophore biosynthesis.</text>
</comment>
<comment type="catalytic activity">
    <reaction evidence="14">
        <text>L-lysine + NADPH + O2 = N(6)-hydroxy-L-lysine + NADP(+) + H2O</text>
        <dbReference type="Rhea" id="RHEA:23228"/>
        <dbReference type="ChEBI" id="CHEBI:15377"/>
        <dbReference type="ChEBI" id="CHEBI:15379"/>
        <dbReference type="ChEBI" id="CHEBI:32551"/>
        <dbReference type="ChEBI" id="CHEBI:57783"/>
        <dbReference type="ChEBI" id="CHEBI:57820"/>
        <dbReference type="ChEBI" id="CHEBI:58349"/>
        <dbReference type="EC" id="1.14.13.59"/>
    </reaction>
</comment>